<name>A0A644Z4G9_9ZZZZ</name>
<proteinExistence type="predicted"/>
<sequence length="102" mass="11492">MPGRQRLLHHPAAIADFDGNQAERKSVTEPFGEADGYEQRQRLHHLQKAGAARLPHARTARGRRTLHHAETHTKRTSNPSENGAGHRKQILLADGRRVRRTA</sequence>
<feature type="compositionally biased region" description="Basic residues" evidence="1">
    <location>
        <begin position="55"/>
        <end position="66"/>
    </location>
</feature>
<gene>
    <name evidence="2" type="ORF">SDC9_81481</name>
</gene>
<protein>
    <submittedName>
        <fullName evidence="2">Uncharacterized protein</fullName>
    </submittedName>
</protein>
<comment type="caution">
    <text evidence="2">The sequence shown here is derived from an EMBL/GenBank/DDBJ whole genome shotgun (WGS) entry which is preliminary data.</text>
</comment>
<evidence type="ECO:0000256" key="1">
    <source>
        <dbReference type="SAM" id="MobiDB-lite"/>
    </source>
</evidence>
<evidence type="ECO:0000313" key="2">
    <source>
        <dbReference type="EMBL" id="MPM34891.1"/>
    </source>
</evidence>
<organism evidence="2">
    <name type="scientific">bioreactor metagenome</name>
    <dbReference type="NCBI Taxonomy" id="1076179"/>
    <lineage>
        <taxon>unclassified sequences</taxon>
        <taxon>metagenomes</taxon>
        <taxon>ecological metagenomes</taxon>
    </lineage>
</organism>
<accession>A0A644Z4G9</accession>
<dbReference type="EMBL" id="VSSQ01007114">
    <property type="protein sequence ID" value="MPM34891.1"/>
    <property type="molecule type" value="Genomic_DNA"/>
</dbReference>
<dbReference type="AlphaFoldDB" id="A0A644Z4G9"/>
<reference evidence="2" key="1">
    <citation type="submission" date="2019-08" db="EMBL/GenBank/DDBJ databases">
        <authorList>
            <person name="Kucharzyk K."/>
            <person name="Murdoch R.W."/>
            <person name="Higgins S."/>
            <person name="Loffler F."/>
        </authorList>
    </citation>
    <scope>NUCLEOTIDE SEQUENCE</scope>
</reference>
<feature type="region of interest" description="Disordered" evidence="1">
    <location>
        <begin position="46"/>
        <end position="102"/>
    </location>
</feature>
<feature type="region of interest" description="Disordered" evidence="1">
    <location>
        <begin position="1"/>
        <end position="28"/>
    </location>
</feature>